<reference evidence="10" key="1">
    <citation type="submission" date="2016-10" db="EMBL/GenBank/DDBJ databases">
        <authorList>
            <person name="Varghese N."/>
            <person name="Submissions S."/>
        </authorList>
    </citation>
    <scope>NUCLEOTIDE SEQUENCE [LARGE SCALE GENOMIC DNA]</scope>
    <source>
        <strain evidence="10">DSM 43163</strain>
    </source>
</reference>
<dbReference type="InterPro" id="IPR016039">
    <property type="entry name" value="Thiolase-like"/>
</dbReference>
<dbReference type="InterPro" id="IPR020617">
    <property type="entry name" value="Thiolase_C"/>
</dbReference>
<dbReference type="OrthoDB" id="9764638at2"/>
<feature type="active site" description="Proton acceptor" evidence="4">
    <location>
        <position position="373"/>
    </location>
</feature>
<evidence type="ECO:0000256" key="4">
    <source>
        <dbReference type="PIRSR" id="PIRSR000429-1"/>
    </source>
</evidence>
<dbReference type="InterPro" id="IPR002155">
    <property type="entry name" value="Thiolase"/>
</dbReference>
<dbReference type="CDD" id="cd00751">
    <property type="entry name" value="thiolase"/>
    <property type="match status" value="1"/>
</dbReference>
<dbReference type="GO" id="GO:0016747">
    <property type="term" value="F:acyltransferase activity, transferring groups other than amino-acyl groups"/>
    <property type="evidence" value="ECO:0007669"/>
    <property type="project" value="InterPro"/>
</dbReference>
<dbReference type="Pfam" id="PF00108">
    <property type="entry name" value="Thiolase_N"/>
    <property type="match status" value="1"/>
</dbReference>
<feature type="active site" description="Proton acceptor" evidence="4">
    <location>
        <position position="343"/>
    </location>
</feature>
<feature type="region of interest" description="Disordered" evidence="6">
    <location>
        <begin position="133"/>
        <end position="152"/>
    </location>
</feature>
<evidence type="ECO:0000256" key="1">
    <source>
        <dbReference type="ARBA" id="ARBA00010982"/>
    </source>
</evidence>
<feature type="active site" description="Acyl-thioester intermediate" evidence="4">
    <location>
        <position position="86"/>
    </location>
</feature>
<evidence type="ECO:0000256" key="6">
    <source>
        <dbReference type="SAM" id="MobiDB-lite"/>
    </source>
</evidence>
<dbReference type="Gene3D" id="3.40.47.10">
    <property type="match status" value="1"/>
</dbReference>
<dbReference type="InterPro" id="IPR020616">
    <property type="entry name" value="Thiolase_N"/>
</dbReference>
<evidence type="ECO:0000313" key="9">
    <source>
        <dbReference type="EMBL" id="SEF58529.1"/>
    </source>
</evidence>
<keyword evidence="2 5" id="KW-0808">Transferase</keyword>
<organism evidence="9 10">
    <name type="scientific">Thermomonospora echinospora</name>
    <dbReference type="NCBI Taxonomy" id="1992"/>
    <lineage>
        <taxon>Bacteria</taxon>
        <taxon>Bacillati</taxon>
        <taxon>Actinomycetota</taxon>
        <taxon>Actinomycetes</taxon>
        <taxon>Streptosporangiales</taxon>
        <taxon>Thermomonosporaceae</taxon>
        <taxon>Thermomonospora</taxon>
    </lineage>
</organism>
<evidence type="ECO:0000256" key="2">
    <source>
        <dbReference type="ARBA" id="ARBA00022679"/>
    </source>
</evidence>
<dbReference type="Proteomes" id="UP000236723">
    <property type="component" value="Unassembled WGS sequence"/>
</dbReference>
<gene>
    <name evidence="9" type="ORF">SAMN04489712_101506</name>
</gene>
<protein>
    <submittedName>
        <fullName evidence="9">Acetyl-CoA C-acetyltransferase</fullName>
    </submittedName>
</protein>
<keyword evidence="10" id="KW-1185">Reference proteome</keyword>
<evidence type="ECO:0000256" key="5">
    <source>
        <dbReference type="RuleBase" id="RU003557"/>
    </source>
</evidence>
<name>A0A1H5T6X1_9ACTN</name>
<feature type="domain" description="Thiolase C-terminal" evidence="8">
    <location>
        <begin position="264"/>
        <end position="385"/>
    </location>
</feature>
<sequence>MTDAVIVSAARTPIGRAHKGSLVDVDAFRLARVAVGAAVDRSGVPVTDIDDLVLAESLQGGGVIGRYVAVESGLAHVPGLADNRHCAAGLSAIQIAAGSIRAGMDRVVVAGGTESLSSMPRVSKSIPASARDLRPWMSPSHPETPQAPAFDMPLTVGENTARLAGVGRAEADEWALRSHRRAAASVAAGHFADEIVPVELPDGRLFDTDEHPRADTTAERLAQLPVLHPELDGAVITAGNSAGLNDAAAAVVLTAGDYARANGLTPLARVVAWASVGVQPERTGLAPTLAVPKALDRAGLKIADIDLYEINEAFTTVAAASARILGIDPDALNVNGSGCGLGHPIAATGARMVVTMLGELRRRGGTFGCVSMCAGGGMGSALVLELL</sequence>
<proteinExistence type="inferred from homology"/>
<comment type="similarity">
    <text evidence="1 5">Belongs to the thiolase-like superfamily. Thiolase family.</text>
</comment>
<dbReference type="PANTHER" id="PTHR18919:SF134">
    <property type="entry name" value="BETA-KETOACYL COA THIOLASE FADA3-RELATED"/>
    <property type="match status" value="1"/>
</dbReference>
<evidence type="ECO:0000313" key="10">
    <source>
        <dbReference type="Proteomes" id="UP000236723"/>
    </source>
</evidence>
<evidence type="ECO:0000259" key="7">
    <source>
        <dbReference type="Pfam" id="PF00108"/>
    </source>
</evidence>
<dbReference type="RefSeq" id="WP_103935931.1">
    <property type="nucleotide sequence ID" value="NZ_FNVO01000001.1"/>
</dbReference>
<evidence type="ECO:0000256" key="3">
    <source>
        <dbReference type="ARBA" id="ARBA00023315"/>
    </source>
</evidence>
<dbReference type="NCBIfam" id="TIGR01930">
    <property type="entry name" value="AcCoA-C-Actrans"/>
    <property type="match status" value="1"/>
</dbReference>
<evidence type="ECO:0000259" key="8">
    <source>
        <dbReference type="Pfam" id="PF02803"/>
    </source>
</evidence>
<accession>A0A1H5T6X1</accession>
<dbReference type="AlphaFoldDB" id="A0A1H5T6X1"/>
<dbReference type="SUPFAM" id="SSF53901">
    <property type="entry name" value="Thiolase-like"/>
    <property type="match status" value="2"/>
</dbReference>
<keyword evidence="3 5" id="KW-0012">Acyltransferase</keyword>
<dbReference type="EMBL" id="FNVO01000001">
    <property type="protein sequence ID" value="SEF58529.1"/>
    <property type="molecule type" value="Genomic_DNA"/>
</dbReference>
<dbReference type="Pfam" id="PF02803">
    <property type="entry name" value="Thiolase_C"/>
    <property type="match status" value="1"/>
</dbReference>
<dbReference type="PIRSF" id="PIRSF000429">
    <property type="entry name" value="Ac-CoA_Ac_transf"/>
    <property type="match status" value="1"/>
</dbReference>
<feature type="domain" description="Thiolase N-terminal" evidence="7">
    <location>
        <begin position="5"/>
        <end position="255"/>
    </location>
</feature>
<dbReference type="PANTHER" id="PTHR18919">
    <property type="entry name" value="ACETYL-COA C-ACYLTRANSFERASE"/>
    <property type="match status" value="1"/>
</dbReference>